<feature type="transmembrane region" description="Helical" evidence="11">
    <location>
        <begin position="123"/>
        <end position="143"/>
    </location>
</feature>
<dbReference type="InterPro" id="IPR003938">
    <property type="entry name" value="K_chnl_volt-dep_EAG/ELK/ERG"/>
</dbReference>
<dbReference type="PANTHER" id="PTHR45651">
    <property type="entry name" value="CYCLIC NUCLEOTIDE-GATED ION CHANNEL 15-RELATED-RELATED"/>
    <property type="match status" value="1"/>
</dbReference>
<name>A0A835QD10_VANPL</name>
<reference evidence="13 14" key="1">
    <citation type="journal article" date="2020" name="Nat. Food">
        <title>A phased Vanilla planifolia genome enables genetic improvement of flavour and production.</title>
        <authorList>
            <person name="Hasing T."/>
            <person name="Tang H."/>
            <person name="Brym M."/>
            <person name="Khazi F."/>
            <person name="Huang T."/>
            <person name="Chambers A.H."/>
        </authorList>
    </citation>
    <scope>NUCLEOTIDE SEQUENCE [LARGE SCALE GENOMIC DNA]</scope>
    <source>
        <tissue evidence="13">Leaf</tissue>
    </source>
</reference>
<keyword evidence="9" id="KW-0407">Ion channel</keyword>
<keyword evidence="4 11" id="KW-0812">Transmembrane</keyword>
<proteinExistence type="inferred from homology"/>
<dbReference type="EMBL" id="JADCNL010000009">
    <property type="protein sequence ID" value="KAG0466952.1"/>
    <property type="molecule type" value="Genomic_DNA"/>
</dbReference>
<comment type="subcellular location">
    <subcellularLocation>
        <location evidence="1">Endomembrane system</location>
        <topology evidence="1">Multi-pass membrane protein</topology>
    </subcellularLocation>
</comment>
<feature type="transmembrane region" description="Helical" evidence="11">
    <location>
        <begin position="375"/>
        <end position="397"/>
    </location>
</feature>
<dbReference type="InterPro" id="IPR000595">
    <property type="entry name" value="cNMP-bd_dom"/>
</dbReference>
<dbReference type="GO" id="GO:0016020">
    <property type="term" value="C:membrane"/>
    <property type="evidence" value="ECO:0007669"/>
    <property type="project" value="InterPro"/>
</dbReference>
<evidence type="ECO:0000256" key="2">
    <source>
        <dbReference type="ARBA" id="ARBA00010486"/>
    </source>
</evidence>
<keyword evidence="7 11" id="KW-0472">Membrane</keyword>
<keyword evidence="6" id="KW-0406">Ion transport</keyword>
<dbReference type="FunFam" id="2.60.120.10:FF:000024">
    <property type="entry name" value="Cyclic nucleotide-gated ion channel 1"/>
    <property type="match status" value="1"/>
</dbReference>
<dbReference type="SUPFAM" id="SSF81324">
    <property type="entry name" value="Voltage-gated potassium channels"/>
    <property type="match status" value="1"/>
</dbReference>
<evidence type="ECO:0000256" key="1">
    <source>
        <dbReference type="ARBA" id="ARBA00004127"/>
    </source>
</evidence>
<dbReference type="Proteomes" id="UP000636800">
    <property type="component" value="Unassembled WGS sequence"/>
</dbReference>
<evidence type="ECO:0000256" key="6">
    <source>
        <dbReference type="ARBA" id="ARBA00023065"/>
    </source>
</evidence>
<dbReference type="PRINTS" id="PR01463">
    <property type="entry name" value="EAGCHANLFMLY"/>
</dbReference>
<evidence type="ECO:0000256" key="4">
    <source>
        <dbReference type="ARBA" id="ARBA00022692"/>
    </source>
</evidence>
<gene>
    <name evidence="13" type="ORF">HPP92_018532</name>
</gene>
<evidence type="ECO:0000256" key="8">
    <source>
        <dbReference type="ARBA" id="ARBA00023286"/>
    </source>
</evidence>
<dbReference type="PROSITE" id="PS50042">
    <property type="entry name" value="CNMP_BINDING_3"/>
    <property type="match status" value="1"/>
</dbReference>
<keyword evidence="3" id="KW-0813">Transport</keyword>
<feature type="transmembrane region" description="Helical" evidence="11">
    <location>
        <begin position="249"/>
        <end position="270"/>
    </location>
</feature>
<dbReference type="Gene3D" id="2.60.120.10">
    <property type="entry name" value="Jelly Rolls"/>
    <property type="match status" value="1"/>
</dbReference>
<evidence type="ECO:0000256" key="5">
    <source>
        <dbReference type="ARBA" id="ARBA00022989"/>
    </source>
</evidence>
<sequence length="704" mass="80773">MFSSRRVDDEMELLKERAVRFYPDEKKSSVKPAIEPSKILRAVPTWVFPSNATESKLFPNNNVNTPWYKQIFDPGSDIMVKWNHIFLISSLVALFIDPLYFYLPSIHDGGSKPCVKKMDWGLSVAVTVFRSLADIFYALHIFIKFRTAFIAPTSRVLGRGELVKDPKQIAKRYVKSDFFIDLAAALPLPQIVVWLVIPEVKRSNPQQNNNTLALIVLIQYIPRLYLIFPLSSQIIKATGVVTKTAWGGAAYNLILYMIASHVIGAAYYLLTIDRLTTCWKSECRKENGTTGAPCHMKFLDCDFSSNVDQVWANTTAVFANCNASDSSITFDFGIYKNALITGAVSSDFVKKYFYSLWWGLQNLSTFGQGLESSTFIGETSFCILIAILGLILFAHLIGNMQTYLQSITIRLEEWRLKRRDTEEWMSHRQLPRELRERVRRFVQYKWFATRGVDEEAILLALPTDLRRDIQRHLCLDLVRRVPFFSQMDDQLLHAICERLVSCLYTEGTYIVREGDPVTEMLFVIRGRLESSTTNGGRTGFFNSIALRPGDFCGEELLSWALLPRSTTNLPSSTRTVRALIEVEAFALKAEDLRFVANQFRRLHSKKLQHTFRFYSHHWRNWAACFIQAAWKRHKRRKVSKSLSLSESFSSRSESRASHESEQEEEDGPSCPKFHVQRKRAVQRSKSMGMPKLKKPDEPDFSADS</sequence>
<protein>
    <recommendedName>
        <fullName evidence="12">Cyclic nucleotide-binding domain-containing protein</fullName>
    </recommendedName>
</protein>
<dbReference type="AlphaFoldDB" id="A0A835QD10"/>
<evidence type="ECO:0000256" key="9">
    <source>
        <dbReference type="ARBA" id="ARBA00023303"/>
    </source>
</evidence>
<dbReference type="OrthoDB" id="10254730at2759"/>
<feature type="transmembrane region" description="Helical" evidence="11">
    <location>
        <begin position="209"/>
        <end position="228"/>
    </location>
</feature>
<keyword evidence="8" id="KW-1071">Ligand-gated ion channel</keyword>
<dbReference type="Pfam" id="PF00027">
    <property type="entry name" value="cNMP_binding"/>
    <property type="match status" value="1"/>
</dbReference>
<evidence type="ECO:0000259" key="12">
    <source>
        <dbReference type="PROSITE" id="PS50042"/>
    </source>
</evidence>
<feature type="transmembrane region" description="Helical" evidence="11">
    <location>
        <begin position="85"/>
        <end position="103"/>
    </location>
</feature>
<dbReference type="InterPro" id="IPR014710">
    <property type="entry name" value="RmlC-like_jellyroll"/>
</dbReference>
<dbReference type="SMART" id="SM00100">
    <property type="entry name" value="cNMP"/>
    <property type="match status" value="1"/>
</dbReference>
<feature type="region of interest" description="Disordered" evidence="10">
    <location>
        <begin position="648"/>
        <end position="704"/>
    </location>
</feature>
<evidence type="ECO:0000313" key="14">
    <source>
        <dbReference type="Proteomes" id="UP000636800"/>
    </source>
</evidence>
<evidence type="ECO:0000256" key="3">
    <source>
        <dbReference type="ARBA" id="ARBA00022448"/>
    </source>
</evidence>
<dbReference type="InterPro" id="IPR005821">
    <property type="entry name" value="Ion_trans_dom"/>
</dbReference>
<evidence type="ECO:0000256" key="11">
    <source>
        <dbReference type="SAM" id="Phobius"/>
    </source>
</evidence>
<feature type="domain" description="Cyclic nucleotide-binding" evidence="12">
    <location>
        <begin position="483"/>
        <end position="567"/>
    </location>
</feature>
<organism evidence="13 14">
    <name type="scientific">Vanilla planifolia</name>
    <name type="common">Vanilla</name>
    <dbReference type="NCBI Taxonomy" id="51239"/>
    <lineage>
        <taxon>Eukaryota</taxon>
        <taxon>Viridiplantae</taxon>
        <taxon>Streptophyta</taxon>
        <taxon>Embryophyta</taxon>
        <taxon>Tracheophyta</taxon>
        <taxon>Spermatophyta</taxon>
        <taxon>Magnoliopsida</taxon>
        <taxon>Liliopsida</taxon>
        <taxon>Asparagales</taxon>
        <taxon>Orchidaceae</taxon>
        <taxon>Vanilloideae</taxon>
        <taxon>Vanilleae</taxon>
        <taxon>Vanilla</taxon>
    </lineage>
</organism>
<dbReference type="PANTHER" id="PTHR45651:SF9">
    <property type="entry name" value="CYCLIC NUCLEOTIDE-GATED ION CHANNEL 14-RELATED"/>
    <property type="match status" value="1"/>
</dbReference>
<dbReference type="Pfam" id="PF00520">
    <property type="entry name" value="Ion_trans"/>
    <property type="match status" value="1"/>
</dbReference>
<dbReference type="GO" id="GO:0005249">
    <property type="term" value="F:voltage-gated potassium channel activity"/>
    <property type="evidence" value="ECO:0007669"/>
    <property type="project" value="InterPro"/>
</dbReference>
<dbReference type="InterPro" id="IPR018490">
    <property type="entry name" value="cNMP-bd_dom_sf"/>
</dbReference>
<evidence type="ECO:0000256" key="10">
    <source>
        <dbReference type="SAM" id="MobiDB-lite"/>
    </source>
</evidence>
<comment type="similarity">
    <text evidence="2">Belongs to the cyclic nucleotide-gated cation channel (TC 1.A.1.5) family.</text>
</comment>
<comment type="caution">
    <text evidence="13">The sequence shown here is derived from an EMBL/GenBank/DDBJ whole genome shotgun (WGS) entry which is preliminary data.</text>
</comment>
<dbReference type="SUPFAM" id="SSF51206">
    <property type="entry name" value="cAMP-binding domain-like"/>
    <property type="match status" value="1"/>
</dbReference>
<dbReference type="GO" id="GO:0012505">
    <property type="term" value="C:endomembrane system"/>
    <property type="evidence" value="ECO:0007669"/>
    <property type="project" value="UniProtKB-SubCell"/>
</dbReference>
<evidence type="ECO:0000256" key="7">
    <source>
        <dbReference type="ARBA" id="ARBA00023136"/>
    </source>
</evidence>
<dbReference type="CDD" id="cd00038">
    <property type="entry name" value="CAP_ED"/>
    <property type="match status" value="1"/>
</dbReference>
<keyword evidence="5 11" id="KW-1133">Transmembrane helix</keyword>
<accession>A0A835QD10</accession>
<dbReference type="FunFam" id="1.10.287.630:FF:000003">
    <property type="entry name" value="Cyclic nucleotide-gated ion channel 1"/>
    <property type="match status" value="1"/>
</dbReference>
<dbReference type="Gene3D" id="1.10.287.630">
    <property type="entry name" value="Helix hairpin bin"/>
    <property type="match status" value="1"/>
</dbReference>
<keyword evidence="14" id="KW-1185">Reference proteome</keyword>
<evidence type="ECO:0000313" key="13">
    <source>
        <dbReference type="EMBL" id="KAG0466952.1"/>
    </source>
</evidence>
<dbReference type="Gene3D" id="1.10.287.70">
    <property type="match status" value="1"/>
</dbReference>